<dbReference type="GO" id="GO:0045490">
    <property type="term" value="P:pectin catabolic process"/>
    <property type="evidence" value="ECO:0007669"/>
    <property type="project" value="UniProtKB-UniRule"/>
</dbReference>
<dbReference type="AlphaFoldDB" id="A0A2U1QER2"/>
<evidence type="ECO:0000256" key="9">
    <source>
        <dbReference type="ARBA" id="ARBA00023085"/>
    </source>
</evidence>
<keyword evidence="14" id="KW-0175">Coiled coil</keyword>
<dbReference type="Proteomes" id="UP000245207">
    <property type="component" value="Unassembled WGS sequence"/>
</dbReference>
<comment type="caution">
    <text evidence="18">The sequence shown here is derived from an EMBL/GenBank/DDBJ whole genome shotgun (WGS) entry which is preliminary data.</text>
</comment>
<proteinExistence type="inferred from homology"/>
<evidence type="ECO:0000256" key="13">
    <source>
        <dbReference type="RuleBase" id="RU000589"/>
    </source>
</evidence>
<organism evidence="18 19">
    <name type="scientific">Artemisia annua</name>
    <name type="common">Sweet wormwood</name>
    <dbReference type="NCBI Taxonomy" id="35608"/>
    <lineage>
        <taxon>Eukaryota</taxon>
        <taxon>Viridiplantae</taxon>
        <taxon>Streptophyta</taxon>
        <taxon>Embryophyta</taxon>
        <taxon>Tracheophyta</taxon>
        <taxon>Spermatophyta</taxon>
        <taxon>Magnoliopsida</taxon>
        <taxon>eudicotyledons</taxon>
        <taxon>Gunneridae</taxon>
        <taxon>Pentapetalae</taxon>
        <taxon>asterids</taxon>
        <taxon>campanulids</taxon>
        <taxon>Asterales</taxon>
        <taxon>Asteraceae</taxon>
        <taxon>Asteroideae</taxon>
        <taxon>Anthemideae</taxon>
        <taxon>Artemisiinae</taxon>
        <taxon>Artemisia</taxon>
    </lineage>
</organism>
<evidence type="ECO:0000259" key="17">
    <source>
        <dbReference type="SMART" id="SM00856"/>
    </source>
</evidence>
<dbReference type="SUPFAM" id="SSF51126">
    <property type="entry name" value="Pectin lyase-like"/>
    <property type="match status" value="1"/>
</dbReference>
<keyword evidence="6" id="KW-0134">Cell wall</keyword>
<evidence type="ECO:0000256" key="10">
    <source>
        <dbReference type="ARBA" id="ARBA00023316"/>
    </source>
</evidence>
<keyword evidence="10" id="KW-0961">Cell wall biogenesis/degradation</keyword>
<evidence type="ECO:0000256" key="6">
    <source>
        <dbReference type="ARBA" id="ARBA00022512"/>
    </source>
</evidence>
<dbReference type="SMART" id="SM00856">
    <property type="entry name" value="PMEI"/>
    <property type="match status" value="1"/>
</dbReference>
<comment type="similarity">
    <text evidence="4">In the C-terminal section; belongs to the pectinesterase family.</text>
</comment>
<comment type="catalytic activity">
    <reaction evidence="11 13">
        <text>[(1-&gt;4)-alpha-D-galacturonosyl methyl ester](n) + n H2O = [(1-&gt;4)-alpha-D-galacturonosyl](n) + n methanol + n H(+)</text>
        <dbReference type="Rhea" id="RHEA:22380"/>
        <dbReference type="Rhea" id="RHEA-COMP:14570"/>
        <dbReference type="Rhea" id="RHEA-COMP:14573"/>
        <dbReference type="ChEBI" id="CHEBI:15377"/>
        <dbReference type="ChEBI" id="CHEBI:15378"/>
        <dbReference type="ChEBI" id="CHEBI:17790"/>
        <dbReference type="ChEBI" id="CHEBI:140522"/>
        <dbReference type="ChEBI" id="CHEBI:140523"/>
        <dbReference type="EC" id="3.1.1.11"/>
    </reaction>
</comment>
<evidence type="ECO:0000256" key="14">
    <source>
        <dbReference type="SAM" id="Coils"/>
    </source>
</evidence>
<evidence type="ECO:0000256" key="5">
    <source>
        <dbReference type="ARBA" id="ARBA00013229"/>
    </source>
</evidence>
<feature type="compositionally biased region" description="Pro residues" evidence="15">
    <location>
        <begin position="268"/>
        <end position="278"/>
    </location>
</feature>
<comment type="pathway">
    <text evidence="2 13">Glycan metabolism; pectin degradation; 2-dehydro-3-deoxy-D-gluconate from pectin: step 1/5.</text>
</comment>
<keyword evidence="16" id="KW-0812">Transmembrane</keyword>
<name>A0A2U1QER2_ARTAN</name>
<dbReference type="EMBL" id="PKPP01000175">
    <property type="protein sequence ID" value="PWA96478.1"/>
    <property type="molecule type" value="Genomic_DNA"/>
</dbReference>
<evidence type="ECO:0000256" key="3">
    <source>
        <dbReference type="ARBA" id="ARBA00006027"/>
    </source>
</evidence>
<dbReference type="FunFam" id="2.160.20.10:FF:000029">
    <property type="entry name" value="Pectinesterase 4"/>
    <property type="match status" value="1"/>
</dbReference>
<feature type="transmembrane region" description="Helical" evidence="16">
    <location>
        <begin position="6"/>
        <end position="27"/>
    </location>
</feature>
<evidence type="ECO:0000256" key="16">
    <source>
        <dbReference type="SAM" id="Phobius"/>
    </source>
</evidence>
<feature type="active site" evidence="12">
    <location>
        <position position="432"/>
    </location>
</feature>
<evidence type="ECO:0000256" key="15">
    <source>
        <dbReference type="SAM" id="MobiDB-lite"/>
    </source>
</evidence>
<dbReference type="STRING" id="35608.A0A2U1QER2"/>
<dbReference type="InterPro" id="IPR033131">
    <property type="entry name" value="Pectinesterase_Asp_AS"/>
</dbReference>
<dbReference type="GO" id="GO:0004857">
    <property type="term" value="F:enzyme inhibitor activity"/>
    <property type="evidence" value="ECO:0007669"/>
    <property type="project" value="InterPro"/>
</dbReference>
<reference evidence="18 19" key="1">
    <citation type="journal article" date="2018" name="Mol. Plant">
        <title>The genome of Artemisia annua provides insight into the evolution of Asteraceae family and artemisinin biosynthesis.</title>
        <authorList>
            <person name="Shen Q."/>
            <person name="Zhang L."/>
            <person name="Liao Z."/>
            <person name="Wang S."/>
            <person name="Yan T."/>
            <person name="Shi P."/>
            <person name="Liu M."/>
            <person name="Fu X."/>
            <person name="Pan Q."/>
            <person name="Wang Y."/>
            <person name="Lv Z."/>
            <person name="Lu X."/>
            <person name="Zhang F."/>
            <person name="Jiang W."/>
            <person name="Ma Y."/>
            <person name="Chen M."/>
            <person name="Hao X."/>
            <person name="Li L."/>
            <person name="Tang Y."/>
            <person name="Lv G."/>
            <person name="Zhou Y."/>
            <person name="Sun X."/>
            <person name="Brodelius P.E."/>
            <person name="Rose J.K.C."/>
            <person name="Tang K."/>
        </authorList>
    </citation>
    <scope>NUCLEOTIDE SEQUENCE [LARGE SCALE GENOMIC DNA]</scope>
    <source>
        <strain evidence="19">cv. Huhao1</strain>
        <tissue evidence="18">Leaf</tissue>
    </source>
</reference>
<evidence type="ECO:0000256" key="1">
    <source>
        <dbReference type="ARBA" id="ARBA00004191"/>
    </source>
</evidence>
<dbReference type="SUPFAM" id="SSF101148">
    <property type="entry name" value="Plant invertase/pectin methylesterase inhibitor"/>
    <property type="match status" value="1"/>
</dbReference>
<dbReference type="UniPathway" id="UPA00545">
    <property type="reaction ID" value="UER00823"/>
</dbReference>
<dbReference type="InterPro" id="IPR000070">
    <property type="entry name" value="Pectinesterase_cat"/>
</dbReference>
<dbReference type="Gene3D" id="1.20.140.40">
    <property type="entry name" value="Invertase/pectin methylesterase inhibitor family protein"/>
    <property type="match status" value="1"/>
</dbReference>
<dbReference type="EC" id="3.1.1.11" evidence="5 13"/>
<dbReference type="PANTHER" id="PTHR31707">
    <property type="entry name" value="PECTINESTERASE"/>
    <property type="match status" value="1"/>
</dbReference>
<dbReference type="InterPro" id="IPR035513">
    <property type="entry name" value="Invertase/methylesterase_inhib"/>
</dbReference>
<evidence type="ECO:0000256" key="2">
    <source>
        <dbReference type="ARBA" id="ARBA00005184"/>
    </source>
</evidence>
<feature type="domain" description="Pectinesterase inhibitor" evidence="17">
    <location>
        <begin position="42"/>
        <end position="195"/>
    </location>
</feature>
<comment type="subcellular location">
    <subcellularLocation>
        <location evidence="1">Secreted</location>
        <location evidence="1">Cell wall</location>
    </subcellularLocation>
</comment>
<dbReference type="GO" id="GO:0042545">
    <property type="term" value="P:cell wall modification"/>
    <property type="evidence" value="ECO:0007669"/>
    <property type="project" value="UniProtKB-UniRule"/>
</dbReference>
<keyword evidence="8 13" id="KW-0378">Hydrolase</keyword>
<evidence type="ECO:0000256" key="7">
    <source>
        <dbReference type="ARBA" id="ARBA00022525"/>
    </source>
</evidence>
<dbReference type="OrthoDB" id="2019149at2759"/>
<dbReference type="Pfam" id="PF04043">
    <property type="entry name" value="PMEI"/>
    <property type="match status" value="1"/>
</dbReference>
<evidence type="ECO:0000256" key="8">
    <source>
        <dbReference type="ARBA" id="ARBA00022801"/>
    </source>
</evidence>
<sequence>MAGKIIISIISLLLVVGCVLGVVLLIVKSGQDDDRFDKNINTSTKTADSICKPTEYKEACNKAVSDVAKNSSATHEDYILAAIRATADELNKALKKATDDKKKLGDDKKESHGELETCEKMLGYATDELEQVLQLVSETDAVSLTEQIDPILVWLTAVRSYQTTCVEEIQDEKLKKDMQQGLQTSNELTFNAQKIVYNVLDILKDIGVDLGELTLPPTGQRKLLDEADEMNKHGFPSWVSHVDRRLLGAKKGGVGAKNPKKGQGLFKTPPPPPLPPNPPPNVVVAQDGSGRFKSIKQALASYPPNHQGRFIIHVKAGTYNEGQIIVDKNQNNVFMYGDGRDKTIITGNLNFQIAKIGTSQTATVVALGERFMAKGITFRNTIGPAGHQAVAFRSQSPHTVMMECGFEGYQDTLYYHAHDQFYKNCFISGTVDFIFGVGRAFIQDSEIFVRKPDNNQANMVTADGRMKMEEAGGVVLHNCKINAAPELAPVKGQFASYLGRPWKAAATSVIMLCDIGDLIKPEGWTTWESPEGKNNHMTCMFREYNNRGPGANLGGRVKWNGFKIINNEKDALGFTAGAFLQGGTWLPQYGVPAKLGL</sequence>
<gene>
    <name evidence="18" type="ORF">CTI12_AA038760</name>
</gene>
<evidence type="ECO:0000313" key="19">
    <source>
        <dbReference type="Proteomes" id="UP000245207"/>
    </source>
</evidence>
<accession>A0A2U1QER2</accession>
<dbReference type="PROSITE" id="PS00503">
    <property type="entry name" value="PECTINESTERASE_2"/>
    <property type="match status" value="1"/>
</dbReference>
<feature type="region of interest" description="Disordered" evidence="15">
    <location>
        <begin position="251"/>
        <end position="278"/>
    </location>
</feature>
<dbReference type="PROSITE" id="PS51257">
    <property type="entry name" value="PROKAR_LIPOPROTEIN"/>
    <property type="match status" value="1"/>
</dbReference>
<dbReference type="InterPro" id="IPR011050">
    <property type="entry name" value="Pectin_lyase_fold/virulence"/>
</dbReference>
<dbReference type="NCBIfam" id="TIGR01614">
    <property type="entry name" value="PME_inhib"/>
    <property type="match status" value="1"/>
</dbReference>
<evidence type="ECO:0000256" key="4">
    <source>
        <dbReference type="ARBA" id="ARBA00007786"/>
    </source>
</evidence>
<evidence type="ECO:0000256" key="11">
    <source>
        <dbReference type="ARBA" id="ARBA00047928"/>
    </source>
</evidence>
<feature type="coiled-coil region" evidence="14">
    <location>
        <begin position="80"/>
        <end position="107"/>
    </location>
</feature>
<protein>
    <recommendedName>
        <fullName evidence="5 13">Pectinesterase</fullName>
        <ecNumber evidence="5 13">3.1.1.11</ecNumber>
    </recommendedName>
</protein>
<dbReference type="InterPro" id="IPR006501">
    <property type="entry name" value="Pectinesterase_inhib_dom"/>
</dbReference>
<dbReference type="InterPro" id="IPR012334">
    <property type="entry name" value="Pectin_lyas_fold"/>
</dbReference>
<keyword evidence="16" id="KW-1133">Transmembrane helix</keyword>
<dbReference type="CDD" id="cd15798">
    <property type="entry name" value="PMEI-like_3"/>
    <property type="match status" value="1"/>
</dbReference>
<evidence type="ECO:0000256" key="12">
    <source>
        <dbReference type="PROSITE-ProRule" id="PRU10040"/>
    </source>
</evidence>
<comment type="similarity">
    <text evidence="3">In the N-terminal section; belongs to the PMEI family.</text>
</comment>
<dbReference type="Pfam" id="PF01095">
    <property type="entry name" value="Pectinesterase"/>
    <property type="match status" value="1"/>
</dbReference>
<keyword evidence="9 13" id="KW-0063">Aspartyl esterase</keyword>
<dbReference type="GO" id="GO:0030599">
    <property type="term" value="F:pectinesterase activity"/>
    <property type="evidence" value="ECO:0007669"/>
    <property type="project" value="UniProtKB-UniRule"/>
</dbReference>
<evidence type="ECO:0000313" key="18">
    <source>
        <dbReference type="EMBL" id="PWA96478.1"/>
    </source>
</evidence>
<keyword evidence="7" id="KW-0964">Secreted</keyword>
<dbReference type="Gene3D" id="2.160.20.10">
    <property type="entry name" value="Single-stranded right-handed beta-helix, Pectin lyase-like"/>
    <property type="match status" value="1"/>
</dbReference>
<keyword evidence="16" id="KW-0472">Membrane</keyword>
<keyword evidence="19" id="KW-1185">Reference proteome</keyword>